<feature type="domain" description="Type II secretion system protein GspE N-terminal" evidence="1">
    <location>
        <begin position="61"/>
        <end position="145"/>
    </location>
</feature>
<dbReference type="InterPro" id="IPR037257">
    <property type="entry name" value="T2SS_E_N_sf"/>
</dbReference>
<dbReference type="EMBL" id="FOAP01000018">
    <property type="protein sequence ID" value="SEM52465.1"/>
    <property type="molecule type" value="Genomic_DNA"/>
</dbReference>
<evidence type="ECO:0000259" key="1">
    <source>
        <dbReference type="Pfam" id="PF05157"/>
    </source>
</evidence>
<protein>
    <submittedName>
        <fullName evidence="2">Type II secretion system (T2SS), protein E, N-terminal domain</fullName>
    </submittedName>
</protein>
<name>A0A1H7Z2J1_STIAU</name>
<sequence>MGRMRLGEWLVHHGALTPEQVETALAYQARWKCKFGQAVLELNMMPREPFLRLLAGHLKVAFIRPEQIDKVPAATVRKLRADVLARLRVVPLRFEQVGARGSVYLATHQPENLQLLDEASFVTGLTVVPVLAMAEDIERTLRRHGVLGGRHLEPIELPPEEEFRPSLSPGR</sequence>
<evidence type="ECO:0000313" key="2">
    <source>
        <dbReference type="EMBL" id="SEM52465.1"/>
    </source>
</evidence>
<dbReference type="SUPFAM" id="SSF160246">
    <property type="entry name" value="EspE N-terminal domain-like"/>
    <property type="match status" value="1"/>
</dbReference>
<dbReference type="Proteomes" id="UP000182719">
    <property type="component" value="Unassembled WGS sequence"/>
</dbReference>
<dbReference type="Gene3D" id="3.30.300.160">
    <property type="entry name" value="Type II secretion system, protein E, N-terminal domain"/>
    <property type="match status" value="1"/>
</dbReference>
<keyword evidence="3" id="KW-1185">Reference proteome</keyword>
<accession>A0A1H7Z2J1</accession>
<proteinExistence type="predicted"/>
<reference evidence="3" key="1">
    <citation type="submission" date="2016-10" db="EMBL/GenBank/DDBJ databases">
        <authorList>
            <person name="Varghese N."/>
            <person name="Submissions S."/>
        </authorList>
    </citation>
    <scope>NUCLEOTIDE SEQUENCE [LARGE SCALE GENOMIC DNA]</scope>
    <source>
        <strain evidence="3">DSM 17044</strain>
    </source>
</reference>
<gene>
    <name evidence="2" type="ORF">SAMN05444354_11840</name>
</gene>
<dbReference type="InterPro" id="IPR007831">
    <property type="entry name" value="T2SS_GspE_N"/>
</dbReference>
<dbReference type="Pfam" id="PF05157">
    <property type="entry name" value="MshEN"/>
    <property type="match status" value="1"/>
</dbReference>
<dbReference type="AlphaFoldDB" id="A0A1H7Z2J1"/>
<evidence type="ECO:0000313" key="3">
    <source>
        <dbReference type="Proteomes" id="UP000182719"/>
    </source>
</evidence>
<organism evidence="2 3">
    <name type="scientific">Stigmatella aurantiaca</name>
    <dbReference type="NCBI Taxonomy" id="41"/>
    <lineage>
        <taxon>Bacteria</taxon>
        <taxon>Pseudomonadati</taxon>
        <taxon>Myxococcota</taxon>
        <taxon>Myxococcia</taxon>
        <taxon>Myxococcales</taxon>
        <taxon>Cystobacterineae</taxon>
        <taxon>Archangiaceae</taxon>
        <taxon>Stigmatella</taxon>
    </lineage>
</organism>